<comment type="caution">
    <text evidence="1">The sequence shown here is derived from an EMBL/GenBank/DDBJ whole genome shotgun (WGS) entry which is preliminary data.</text>
</comment>
<sequence length="164" mass="18612">MPPKLAFYPCCATDIEEPRHLLSGIVDEIIFCDIREYESWEPLATSPNLPQARFVIMDVRNDLSLLPQIDVFFYRRDSNGEGGSGVFLLSKTYLDKIMRRMNPSGGLLITDGSNRGNGIYKKMLRAGGYTNQAWGKHFQLSPHQDHFEVHGLKKIEISPAEPTR</sequence>
<name>A0A5R8KFT1_9BACT</name>
<dbReference type="Proteomes" id="UP000306196">
    <property type="component" value="Unassembled WGS sequence"/>
</dbReference>
<evidence type="ECO:0000313" key="2">
    <source>
        <dbReference type="Proteomes" id="UP000306196"/>
    </source>
</evidence>
<evidence type="ECO:0000313" key="1">
    <source>
        <dbReference type="EMBL" id="TLD71168.1"/>
    </source>
</evidence>
<reference evidence="1 2" key="1">
    <citation type="submission" date="2019-05" db="EMBL/GenBank/DDBJ databases">
        <title>Verrucobacter flavum gen. nov., sp. nov. a new member of the family Verrucomicrobiaceae.</title>
        <authorList>
            <person name="Szuroczki S."/>
            <person name="Abbaszade G."/>
            <person name="Szabo A."/>
            <person name="Felfoldi T."/>
            <person name="Schumann P."/>
            <person name="Boka K."/>
            <person name="Keki Z."/>
            <person name="Toumi M."/>
            <person name="Toth E."/>
        </authorList>
    </citation>
    <scope>NUCLEOTIDE SEQUENCE [LARGE SCALE GENOMIC DNA]</scope>
    <source>
        <strain evidence="1 2">MG-N-17</strain>
    </source>
</reference>
<keyword evidence="2" id="KW-1185">Reference proteome</keyword>
<gene>
    <name evidence="1" type="ORF">FEM03_09690</name>
</gene>
<accession>A0A5R8KFT1</accession>
<organism evidence="1 2">
    <name type="scientific">Phragmitibacter flavus</name>
    <dbReference type="NCBI Taxonomy" id="2576071"/>
    <lineage>
        <taxon>Bacteria</taxon>
        <taxon>Pseudomonadati</taxon>
        <taxon>Verrucomicrobiota</taxon>
        <taxon>Verrucomicrobiia</taxon>
        <taxon>Verrucomicrobiales</taxon>
        <taxon>Verrucomicrobiaceae</taxon>
        <taxon>Phragmitibacter</taxon>
    </lineage>
</organism>
<protein>
    <recommendedName>
        <fullName evidence="3">Rhodanese domain-containing protein</fullName>
    </recommendedName>
</protein>
<evidence type="ECO:0008006" key="3">
    <source>
        <dbReference type="Google" id="ProtNLM"/>
    </source>
</evidence>
<proteinExistence type="predicted"/>
<dbReference type="EMBL" id="VAUV01000006">
    <property type="protein sequence ID" value="TLD71168.1"/>
    <property type="molecule type" value="Genomic_DNA"/>
</dbReference>
<dbReference type="AlphaFoldDB" id="A0A5R8KFT1"/>